<name>A0A137ZRH7_9ACTN</name>
<proteinExistence type="predicted"/>
<dbReference type="RefSeq" id="WP_068743988.1">
    <property type="nucleotide sequence ID" value="NZ_LSRE01000003.1"/>
</dbReference>
<evidence type="ECO:0000313" key="2">
    <source>
        <dbReference type="EMBL" id="KXP00784.1"/>
    </source>
</evidence>
<reference evidence="2 3" key="1">
    <citation type="submission" date="2016-02" db="EMBL/GenBank/DDBJ databases">
        <authorList>
            <person name="Teng J.L."/>
            <person name="Tang Y."/>
            <person name="Huang Y."/>
            <person name="Guo F."/>
            <person name="Wei W."/>
            <person name="Chen J.H."/>
            <person name="Wong S.Y."/>
            <person name="Lau S.K."/>
            <person name="Woo P.C."/>
        </authorList>
    </citation>
    <scope>NUCLEOTIDE SEQUENCE [LARGE SCALE GENOMIC DNA]</scope>
    <source>
        <strain evidence="2 3">JCM 13375</strain>
    </source>
</reference>
<feature type="region of interest" description="Disordered" evidence="1">
    <location>
        <begin position="18"/>
        <end position="42"/>
    </location>
</feature>
<dbReference type="EMBL" id="LSRE01000003">
    <property type="protein sequence ID" value="KXP00784.1"/>
    <property type="molecule type" value="Genomic_DNA"/>
</dbReference>
<organism evidence="2 3">
    <name type="scientific">Tsukamurella pseudospumae</name>
    <dbReference type="NCBI Taxonomy" id="239498"/>
    <lineage>
        <taxon>Bacteria</taxon>
        <taxon>Bacillati</taxon>
        <taxon>Actinomycetota</taxon>
        <taxon>Actinomycetes</taxon>
        <taxon>Mycobacteriales</taxon>
        <taxon>Tsukamurellaceae</taxon>
        <taxon>Tsukamurella</taxon>
    </lineage>
</organism>
<gene>
    <name evidence="2" type="ORF">AXK61_14430</name>
</gene>
<sequence length="112" mass="11733">MSIAITITSRYSVGPDLLQMGAEEGDGPEPRISVRSRGQNGNFDSGDCAMVVDVTGPAGFNERTRDNACTSSKAVLPKLTVPGKYTITATVIAPGEAPKTQTHDFQLIAHGA</sequence>
<protein>
    <submittedName>
        <fullName evidence="2">Uncharacterized protein</fullName>
    </submittedName>
</protein>
<evidence type="ECO:0000313" key="3">
    <source>
        <dbReference type="Proteomes" id="UP000070409"/>
    </source>
</evidence>
<dbReference type="Proteomes" id="UP000070409">
    <property type="component" value="Unassembled WGS sequence"/>
</dbReference>
<evidence type="ECO:0000256" key="1">
    <source>
        <dbReference type="SAM" id="MobiDB-lite"/>
    </source>
</evidence>
<keyword evidence="3" id="KW-1185">Reference proteome</keyword>
<comment type="caution">
    <text evidence="2">The sequence shown here is derived from an EMBL/GenBank/DDBJ whole genome shotgun (WGS) entry which is preliminary data.</text>
</comment>
<accession>A0A137ZRH7</accession>